<protein>
    <recommendedName>
        <fullName evidence="4">Cylicin I</fullName>
    </recommendedName>
</protein>
<feature type="compositionally biased region" description="Basic and acidic residues" evidence="1">
    <location>
        <begin position="78"/>
        <end position="97"/>
    </location>
</feature>
<feature type="compositionally biased region" description="Polar residues" evidence="1">
    <location>
        <begin position="10"/>
        <end position="21"/>
    </location>
</feature>
<evidence type="ECO:0000313" key="2">
    <source>
        <dbReference type="EMBL" id="QIW94688.1"/>
    </source>
</evidence>
<sequence>MSFTRARALQSLQNGLRQSSARPALRSNAFRRAQLQAKRFASSEHGHQQSSDLPWLLGALVITPPAVYYLWPSAHSDGHHDDHGDHKDDTHDAKPEEQESGDDDSEVKEATEESSEPAEESKDDSADKEEEKKKDEKKDSEADEEKEEKKNDKAEKKDVPASGEGEAKPAEGSGNVEGVNFKGKVKEGSDAANHSTKVEGDNKGEKKKRIDSGLAKNLTPGHEQEGSDLDQTTQDGKQKGLSNTQTRHSEPIHESDEKSKKPDGTPETSKHMGTVDGDK</sequence>
<feature type="compositionally biased region" description="Polar residues" evidence="1">
    <location>
        <begin position="229"/>
        <end position="246"/>
    </location>
</feature>
<organism evidence="2 3">
    <name type="scientific">Peltaster fructicola</name>
    <dbReference type="NCBI Taxonomy" id="286661"/>
    <lineage>
        <taxon>Eukaryota</taxon>
        <taxon>Fungi</taxon>
        <taxon>Dikarya</taxon>
        <taxon>Ascomycota</taxon>
        <taxon>Pezizomycotina</taxon>
        <taxon>Dothideomycetes</taxon>
        <taxon>Dothideomycetes incertae sedis</taxon>
        <taxon>Peltaster</taxon>
    </lineage>
</organism>
<dbReference type="OrthoDB" id="4590707at2759"/>
<reference evidence="2 3" key="1">
    <citation type="journal article" date="2016" name="Sci. Rep.">
        <title>Peltaster fructicola genome reveals evolution from an invasive phytopathogen to an ectophytic parasite.</title>
        <authorList>
            <person name="Xu C."/>
            <person name="Chen H."/>
            <person name="Gleason M.L."/>
            <person name="Xu J.R."/>
            <person name="Liu H."/>
            <person name="Zhang R."/>
            <person name="Sun G."/>
        </authorList>
    </citation>
    <scope>NUCLEOTIDE SEQUENCE [LARGE SCALE GENOMIC DNA]</scope>
    <source>
        <strain evidence="2 3">LNHT1506</strain>
    </source>
</reference>
<feature type="region of interest" description="Disordered" evidence="1">
    <location>
        <begin position="78"/>
        <end position="279"/>
    </location>
</feature>
<dbReference type="EMBL" id="CP051139">
    <property type="protein sequence ID" value="QIW94688.1"/>
    <property type="molecule type" value="Genomic_DNA"/>
</dbReference>
<feature type="compositionally biased region" description="Acidic residues" evidence="1">
    <location>
        <begin position="98"/>
        <end position="118"/>
    </location>
</feature>
<dbReference type="AlphaFoldDB" id="A0A6H0XJ76"/>
<evidence type="ECO:0008006" key="4">
    <source>
        <dbReference type="Google" id="ProtNLM"/>
    </source>
</evidence>
<keyword evidence="3" id="KW-1185">Reference proteome</keyword>
<accession>A0A6H0XJ76</accession>
<gene>
    <name evidence="2" type="ORF">AMS68_000206</name>
</gene>
<dbReference type="Proteomes" id="UP000503462">
    <property type="component" value="Chromosome 1"/>
</dbReference>
<feature type="compositionally biased region" description="Basic and acidic residues" evidence="1">
    <location>
        <begin position="147"/>
        <end position="169"/>
    </location>
</feature>
<feature type="region of interest" description="Disordered" evidence="1">
    <location>
        <begin position="1"/>
        <end position="25"/>
    </location>
</feature>
<feature type="compositionally biased region" description="Basic and acidic residues" evidence="1">
    <location>
        <begin position="196"/>
        <end position="211"/>
    </location>
</feature>
<name>A0A6H0XJ76_9PEZI</name>
<feature type="compositionally biased region" description="Basic and acidic residues" evidence="1">
    <location>
        <begin position="119"/>
        <end position="140"/>
    </location>
</feature>
<evidence type="ECO:0000313" key="3">
    <source>
        <dbReference type="Proteomes" id="UP000503462"/>
    </source>
</evidence>
<evidence type="ECO:0000256" key="1">
    <source>
        <dbReference type="SAM" id="MobiDB-lite"/>
    </source>
</evidence>
<feature type="compositionally biased region" description="Basic and acidic residues" evidence="1">
    <location>
        <begin position="247"/>
        <end position="270"/>
    </location>
</feature>
<proteinExistence type="predicted"/>